<feature type="transmembrane region" description="Helical" evidence="2">
    <location>
        <begin position="247"/>
        <end position="268"/>
    </location>
</feature>
<keyword evidence="4" id="KW-1185">Reference proteome</keyword>
<feature type="transmembrane region" description="Helical" evidence="2">
    <location>
        <begin position="205"/>
        <end position="227"/>
    </location>
</feature>
<protein>
    <submittedName>
        <fullName evidence="3">Uncharacterized protein</fullName>
    </submittedName>
</protein>
<feature type="transmembrane region" description="Helical" evidence="2">
    <location>
        <begin position="173"/>
        <end position="193"/>
    </location>
</feature>
<comment type="caution">
    <text evidence="3">The sequence shown here is derived from an EMBL/GenBank/DDBJ whole genome shotgun (WGS) entry which is preliminary data.</text>
</comment>
<evidence type="ECO:0000313" key="3">
    <source>
        <dbReference type="EMBL" id="KEZ42186.1"/>
    </source>
</evidence>
<name>A0A084G4C4_PSEDA</name>
<feature type="compositionally biased region" description="Low complexity" evidence="1">
    <location>
        <begin position="353"/>
        <end position="369"/>
    </location>
</feature>
<feature type="transmembrane region" description="Helical" evidence="2">
    <location>
        <begin position="129"/>
        <end position="153"/>
    </location>
</feature>
<dbReference type="OMA" id="WHPHELA"/>
<sequence>MSDYRNYGPFYAAAAGLTGAILFTNTGLFLASLCVCRRLGDQARGFVRWLKVSFPFFGGFLFFHTLACVLGALLWYDVIWNSGAYRVSWNIDSFFYMIAKAAVVLTFSSLIRGILFARNSTPAKLSAPARIAGILFFVLVVILSIVYLGVAIYANVGYYQRTTGRHAWRIEGAINIIIFVISVFLLALSALVLTKVKQFAHLKKAATILLVASVFFFIENLFRVVWIGLYGGLTLESEIAISPDYGLILEFIFSTIPFFLTLVTLFHLGRNKNALASPPTIIAPAGVAAVQPVQYAGQPAVPGQVYAQYPTGQYPVPQNYAYGQPQGQQAWQPGMYYYPQQPIPQQQIPAATYAPQPAQPQTQPTPQAPSAELRSTPAPNTISSMSTTPIQSPVPTPIPQLSELGQSKEKP</sequence>
<keyword evidence="2" id="KW-0812">Transmembrane</keyword>
<dbReference type="KEGG" id="sapo:SAPIO_CDS6257"/>
<feature type="transmembrane region" description="Helical" evidence="2">
    <location>
        <begin position="96"/>
        <end position="117"/>
    </location>
</feature>
<evidence type="ECO:0000313" key="4">
    <source>
        <dbReference type="Proteomes" id="UP000028545"/>
    </source>
</evidence>
<feature type="transmembrane region" description="Helical" evidence="2">
    <location>
        <begin position="56"/>
        <end position="76"/>
    </location>
</feature>
<feature type="compositionally biased region" description="Polar residues" evidence="1">
    <location>
        <begin position="377"/>
        <end position="391"/>
    </location>
</feature>
<dbReference type="Proteomes" id="UP000028545">
    <property type="component" value="Unassembled WGS sequence"/>
</dbReference>
<dbReference type="VEuPathDB" id="FungiDB:SAPIO_CDS6257"/>
<dbReference type="GeneID" id="27725329"/>
<dbReference type="HOGENOM" id="CLU_053560_1_0_1"/>
<evidence type="ECO:0000256" key="1">
    <source>
        <dbReference type="SAM" id="MobiDB-lite"/>
    </source>
</evidence>
<proteinExistence type="predicted"/>
<keyword evidence="2" id="KW-1133">Transmembrane helix</keyword>
<organism evidence="3 4">
    <name type="scientific">Pseudallescheria apiosperma</name>
    <name type="common">Scedosporium apiospermum</name>
    <dbReference type="NCBI Taxonomy" id="563466"/>
    <lineage>
        <taxon>Eukaryota</taxon>
        <taxon>Fungi</taxon>
        <taxon>Dikarya</taxon>
        <taxon>Ascomycota</taxon>
        <taxon>Pezizomycotina</taxon>
        <taxon>Sordariomycetes</taxon>
        <taxon>Hypocreomycetidae</taxon>
        <taxon>Microascales</taxon>
        <taxon>Microascaceae</taxon>
        <taxon>Scedosporium</taxon>
    </lineage>
</organism>
<dbReference type="RefSeq" id="XP_016641985.1">
    <property type="nucleotide sequence ID" value="XM_016788404.1"/>
</dbReference>
<feature type="transmembrane region" description="Helical" evidence="2">
    <location>
        <begin position="12"/>
        <end position="35"/>
    </location>
</feature>
<feature type="region of interest" description="Disordered" evidence="1">
    <location>
        <begin position="353"/>
        <end position="411"/>
    </location>
</feature>
<reference evidence="3 4" key="1">
    <citation type="journal article" date="2014" name="Genome Announc.">
        <title>Draft genome sequence of the pathogenic fungus Scedosporium apiospermum.</title>
        <authorList>
            <person name="Vandeputte P."/>
            <person name="Ghamrawi S."/>
            <person name="Rechenmann M."/>
            <person name="Iltis A."/>
            <person name="Giraud S."/>
            <person name="Fleury M."/>
            <person name="Thornton C."/>
            <person name="Delhaes L."/>
            <person name="Meyer W."/>
            <person name="Papon N."/>
            <person name="Bouchara J.P."/>
        </authorList>
    </citation>
    <scope>NUCLEOTIDE SEQUENCE [LARGE SCALE GENOMIC DNA]</scope>
    <source>
        <strain evidence="3 4">IHEM 14462</strain>
    </source>
</reference>
<dbReference type="OrthoDB" id="5217806at2759"/>
<dbReference type="EMBL" id="JOWA01000101">
    <property type="protein sequence ID" value="KEZ42186.1"/>
    <property type="molecule type" value="Genomic_DNA"/>
</dbReference>
<evidence type="ECO:0000256" key="2">
    <source>
        <dbReference type="SAM" id="Phobius"/>
    </source>
</evidence>
<dbReference type="AlphaFoldDB" id="A0A084G4C4"/>
<gene>
    <name evidence="3" type="ORF">SAPIO_CDS6257</name>
</gene>
<keyword evidence="2" id="KW-0472">Membrane</keyword>
<accession>A0A084G4C4</accession>